<evidence type="ECO:0000313" key="8">
    <source>
        <dbReference type="EMBL" id="PXX69354.1"/>
    </source>
</evidence>
<dbReference type="GO" id="GO:0016787">
    <property type="term" value="F:hydrolase activity"/>
    <property type="evidence" value="ECO:0007669"/>
    <property type="project" value="UniProtKB-KW"/>
</dbReference>
<feature type="domain" description="Peptidase M20 dimerisation" evidence="7">
    <location>
        <begin position="198"/>
        <end position="307"/>
    </location>
</feature>
<comment type="caution">
    <text evidence="8">The sequence shown here is derived from an EMBL/GenBank/DDBJ whole genome shotgun (WGS) entry which is preliminary data.</text>
</comment>
<dbReference type="InterPro" id="IPR036264">
    <property type="entry name" value="Bact_exopeptidase_dim_dom"/>
</dbReference>
<dbReference type="EMBL" id="QJKF01000002">
    <property type="protein sequence ID" value="PXX69354.1"/>
    <property type="molecule type" value="Genomic_DNA"/>
</dbReference>
<name>A0A318K9F2_9NOCA</name>
<dbReference type="Proteomes" id="UP000247569">
    <property type="component" value="Unassembled WGS sequence"/>
</dbReference>
<evidence type="ECO:0000256" key="2">
    <source>
        <dbReference type="ARBA" id="ARBA00006247"/>
    </source>
</evidence>
<dbReference type="InterPro" id="IPR002933">
    <property type="entry name" value="Peptidase_M20"/>
</dbReference>
<dbReference type="Pfam" id="PF07687">
    <property type="entry name" value="M20_dimer"/>
    <property type="match status" value="1"/>
</dbReference>
<dbReference type="InterPro" id="IPR050072">
    <property type="entry name" value="Peptidase_M20A"/>
</dbReference>
<gene>
    <name evidence="8" type="ORF">DFR70_1021043</name>
</gene>
<evidence type="ECO:0000313" key="9">
    <source>
        <dbReference type="Proteomes" id="UP000247569"/>
    </source>
</evidence>
<feature type="region of interest" description="Disordered" evidence="6">
    <location>
        <begin position="1"/>
        <end position="21"/>
    </location>
</feature>
<dbReference type="AlphaFoldDB" id="A0A318K9F2"/>
<sequence length="409" mass="42876">MTSSATGPDTEVTPVRRQSQREVPSVIALARDLVRIPSRGGIDDPEPILASVEQWLHDRAVPHRRLYTPDGAPAAVLVEITGGSSGPTWVLDACLDTAPFGDESGWSFSPTAADVSPTGMLRGRGAADSKIAASMFCHLAAAIRRQAPELTGSLAILLDVDEHTGNFSGAKAFLDAVDSSIIAGAMIGYPGDNEVVIGGRGVFRARLHTYGTAGHTGSSKPTIANAATRAARLATLLADLVLPRPAVGGFPLPPKLTVTEIHSGAGFTAVPDHAIVSVDIRLTDVLAAVDAEELLSKTISQLDTTYPALRPSEIESVLSWPHYQLSPTDQPAAALIEGAHLAGFSVRPKVAGPSNIGNLFATRDIPTTAGFGLPYTGLHGTDEQVDLERLADIQAAYHHAVLTLMRTGH</sequence>
<dbReference type="Gene3D" id="3.40.630.10">
    <property type="entry name" value="Zn peptidases"/>
    <property type="match status" value="1"/>
</dbReference>
<keyword evidence="9" id="KW-1185">Reference proteome</keyword>
<accession>A0A318K9F2</accession>
<evidence type="ECO:0000256" key="3">
    <source>
        <dbReference type="ARBA" id="ARBA00022723"/>
    </source>
</evidence>
<evidence type="ECO:0000256" key="1">
    <source>
        <dbReference type="ARBA" id="ARBA00001947"/>
    </source>
</evidence>
<dbReference type="PANTHER" id="PTHR43808">
    <property type="entry name" value="ACETYLORNITHINE DEACETYLASE"/>
    <property type="match status" value="1"/>
</dbReference>
<comment type="similarity">
    <text evidence="2">Belongs to the peptidase M20A family.</text>
</comment>
<reference evidence="8 9" key="1">
    <citation type="submission" date="2018-05" db="EMBL/GenBank/DDBJ databases">
        <title>Genomic Encyclopedia of Type Strains, Phase IV (KMG-IV): sequencing the most valuable type-strain genomes for metagenomic binning, comparative biology and taxonomic classification.</title>
        <authorList>
            <person name="Goeker M."/>
        </authorList>
    </citation>
    <scope>NUCLEOTIDE SEQUENCE [LARGE SCALE GENOMIC DNA]</scope>
    <source>
        <strain evidence="8 9">DSM 44704</strain>
    </source>
</reference>
<dbReference type="SUPFAM" id="SSF55031">
    <property type="entry name" value="Bacterial exopeptidase dimerisation domain"/>
    <property type="match status" value="1"/>
</dbReference>
<dbReference type="InterPro" id="IPR011650">
    <property type="entry name" value="Peptidase_M20_dimer"/>
</dbReference>
<dbReference type="Pfam" id="PF01546">
    <property type="entry name" value="Peptidase_M20"/>
    <property type="match status" value="1"/>
</dbReference>
<keyword evidence="4" id="KW-0378">Hydrolase</keyword>
<comment type="cofactor">
    <cofactor evidence="1">
        <name>Zn(2+)</name>
        <dbReference type="ChEBI" id="CHEBI:29105"/>
    </cofactor>
</comment>
<dbReference type="PANTHER" id="PTHR43808:SF8">
    <property type="entry name" value="PEPTIDASE M20 DIMERISATION DOMAIN-CONTAINING PROTEIN"/>
    <property type="match status" value="1"/>
</dbReference>
<dbReference type="RefSeq" id="WP_211336288.1">
    <property type="nucleotide sequence ID" value="NZ_QJKF01000002.1"/>
</dbReference>
<evidence type="ECO:0000259" key="7">
    <source>
        <dbReference type="Pfam" id="PF07687"/>
    </source>
</evidence>
<organism evidence="8 9">
    <name type="scientific">Nocardia tenerifensis</name>
    <dbReference type="NCBI Taxonomy" id="228006"/>
    <lineage>
        <taxon>Bacteria</taxon>
        <taxon>Bacillati</taxon>
        <taxon>Actinomycetota</taxon>
        <taxon>Actinomycetes</taxon>
        <taxon>Mycobacteriales</taxon>
        <taxon>Nocardiaceae</taxon>
        <taxon>Nocardia</taxon>
    </lineage>
</organism>
<proteinExistence type="inferred from homology"/>
<dbReference type="GO" id="GO:0046872">
    <property type="term" value="F:metal ion binding"/>
    <property type="evidence" value="ECO:0007669"/>
    <property type="project" value="UniProtKB-KW"/>
</dbReference>
<evidence type="ECO:0000256" key="6">
    <source>
        <dbReference type="SAM" id="MobiDB-lite"/>
    </source>
</evidence>
<dbReference type="Gene3D" id="3.30.70.360">
    <property type="match status" value="1"/>
</dbReference>
<evidence type="ECO:0000256" key="5">
    <source>
        <dbReference type="ARBA" id="ARBA00022833"/>
    </source>
</evidence>
<evidence type="ECO:0000256" key="4">
    <source>
        <dbReference type="ARBA" id="ARBA00022801"/>
    </source>
</evidence>
<keyword evidence="5" id="KW-0862">Zinc</keyword>
<dbReference type="SUPFAM" id="SSF53187">
    <property type="entry name" value="Zn-dependent exopeptidases"/>
    <property type="match status" value="1"/>
</dbReference>
<keyword evidence="3" id="KW-0479">Metal-binding</keyword>
<protein>
    <submittedName>
        <fullName evidence="8">Succinyl-diaminopimelate desuccinylase</fullName>
    </submittedName>
</protein>